<dbReference type="Gene3D" id="3.40.50.150">
    <property type="entry name" value="Vaccinia Virus protein VP39"/>
    <property type="match status" value="1"/>
</dbReference>
<proteinExistence type="predicted"/>
<dbReference type="PANTHER" id="PTHR43591">
    <property type="entry name" value="METHYLTRANSFERASE"/>
    <property type="match status" value="1"/>
</dbReference>
<name>A0AA38XP25_9EURO</name>
<evidence type="ECO:0008006" key="3">
    <source>
        <dbReference type="Google" id="ProtNLM"/>
    </source>
</evidence>
<protein>
    <recommendedName>
        <fullName evidence="3">Methyltransferase</fullName>
    </recommendedName>
</protein>
<dbReference type="GO" id="GO:0008168">
    <property type="term" value="F:methyltransferase activity"/>
    <property type="evidence" value="ECO:0007669"/>
    <property type="project" value="TreeGrafter"/>
</dbReference>
<dbReference type="Pfam" id="PF13489">
    <property type="entry name" value="Methyltransf_23"/>
    <property type="match status" value="1"/>
</dbReference>
<dbReference type="AlphaFoldDB" id="A0AA38XP25"/>
<evidence type="ECO:0000313" key="1">
    <source>
        <dbReference type="EMBL" id="KAJ9617045.1"/>
    </source>
</evidence>
<dbReference type="PANTHER" id="PTHR43591:SF10">
    <property type="entry name" value="ABC TRANSMEMBRANE TYPE-1 DOMAIN-CONTAINING PROTEIN-RELATED"/>
    <property type="match status" value="1"/>
</dbReference>
<evidence type="ECO:0000313" key="2">
    <source>
        <dbReference type="Proteomes" id="UP001172673"/>
    </source>
</evidence>
<dbReference type="Proteomes" id="UP001172673">
    <property type="component" value="Unassembled WGS sequence"/>
</dbReference>
<sequence length="324" mass="36854">MANDDDVDSAYAESIGAYSESTSLASTVFNYEYENGRRYHSYKAGQYFAPNDEQEQERLDLLHHVQSMVLGGELHKAPIQEPQRILDIGTGTGIWAIQVADTYPMAEVVATDLSPIQPTWVPPNLQFMIDDGEADWTFERNFDFIRLGHMGGSIADWKKLFRQCMDNLKPGGWLEVIDFEAWGSTDDNSLPEDSSWHTWQTELSNAAEKFGRIMNISPQIKGMVDEAGFQNVEHVIYKVPLSTWPKDQRLKNLGAYMNLLMTEAMQAYSLALFTRVLGWEQAEVEVLLAGARKDLNNPRHHLYTRLHIVYGRKAPLPPSPDRQE</sequence>
<organism evidence="1 2">
    <name type="scientific">Cladophialophora chaetospira</name>
    <dbReference type="NCBI Taxonomy" id="386627"/>
    <lineage>
        <taxon>Eukaryota</taxon>
        <taxon>Fungi</taxon>
        <taxon>Dikarya</taxon>
        <taxon>Ascomycota</taxon>
        <taxon>Pezizomycotina</taxon>
        <taxon>Eurotiomycetes</taxon>
        <taxon>Chaetothyriomycetidae</taxon>
        <taxon>Chaetothyriales</taxon>
        <taxon>Herpotrichiellaceae</taxon>
        <taxon>Cladophialophora</taxon>
    </lineage>
</organism>
<keyword evidence="2" id="KW-1185">Reference proteome</keyword>
<dbReference type="CDD" id="cd02440">
    <property type="entry name" value="AdoMet_MTases"/>
    <property type="match status" value="1"/>
</dbReference>
<comment type="caution">
    <text evidence="1">The sequence shown here is derived from an EMBL/GenBank/DDBJ whole genome shotgun (WGS) entry which is preliminary data.</text>
</comment>
<gene>
    <name evidence="1" type="ORF">H2200_000766</name>
</gene>
<accession>A0AA38XP25</accession>
<dbReference type="EMBL" id="JAPDRK010000001">
    <property type="protein sequence ID" value="KAJ9617045.1"/>
    <property type="molecule type" value="Genomic_DNA"/>
</dbReference>
<dbReference type="SUPFAM" id="SSF53335">
    <property type="entry name" value="S-adenosyl-L-methionine-dependent methyltransferases"/>
    <property type="match status" value="1"/>
</dbReference>
<dbReference type="InterPro" id="IPR029063">
    <property type="entry name" value="SAM-dependent_MTases_sf"/>
</dbReference>
<reference evidence="1" key="1">
    <citation type="submission" date="2022-10" db="EMBL/GenBank/DDBJ databases">
        <title>Culturing micro-colonial fungi from biological soil crusts in the Mojave desert and describing Neophaeococcomyces mojavensis, and introducing the new genera and species Taxawa tesnikishii.</title>
        <authorList>
            <person name="Kurbessoian T."/>
            <person name="Stajich J.E."/>
        </authorList>
    </citation>
    <scope>NUCLEOTIDE SEQUENCE</scope>
    <source>
        <strain evidence="1">TK_41</strain>
    </source>
</reference>